<keyword evidence="5 13" id="KW-0378">Hydrolase</keyword>
<dbReference type="FunFam" id="3.40.50.300:FF:000546">
    <property type="entry name" value="Transcription-repair-coupling factor"/>
    <property type="match status" value="1"/>
</dbReference>
<evidence type="ECO:0000259" key="15">
    <source>
        <dbReference type="PROSITE" id="PS51192"/>
    </source>
</evidence>
<dbReference type="Pfam" id="PF03461">
    <property type="entry name" value="TRCF"/>
    <property type="match status" value="1"/>
</dbReference>
<feature type="domain" description="Helicase C-terminal" evidence="16">
    <location>
        <begin position="845"/>
        <end position="999"/>
    </location>
</feature>
<keyword evidence="6" id="KW-0347">Helicase</keyword>
<dbReference type="RefSeq" id="WP_075009695.1">
    <property type="nucleotide sequence ID" value="NZ_FOAP01000019.1"/>
</dbReference>
<dbReference type="EC" id="3.6.4.-" evidence="13"/>
<dbReference type="Pfam" id="PF02559">
    <property type="entry name" value="CarD_TRCF_RID"/>
    <property type="match status" value="1"/>
</dbReference>
<dbReference type="Proteomes" id="UP000182719">
    <property type="component" value="Unassembled WGS sequence"/>
</dbReference>
<dbReference type="SUPFAM" id="SSF141259">
    <property type="entry name" value="CarD-like"/>
    <property type="match status" value="1"/>
</dbReference>
<dbReference type="PROSITE" id="PS51194">
    <property type="entry name" value="HELICASE_CTER"/>
    <property type="match status" value="1"/>
</dbReference>
<organism evidence="17 18">
    <name type="scientific">Stigmatella aurantiaca</name>
    <dbReference type="NCBI Taxonomy" id="41"/>
    <lineage>
        <taxon>Bacteria</taxon>
        <taxon>Pseudomonadati</taxon>
        <taxon>Myxococcota</taxon>
        <taxon>Myxococcia</taxon>
        <taxon>Myxococcales</taxon>
        <taxon>Cystobacterineae</taxon>
        <taxon>Archangiaceae</taxon>
        <taxon>Stigmatella</taxon>
    </lineage>
</organism>
<name>A0A1H7ZMV5_STIAU</name>
<keyword evidence="8 13" id="KW-0238">DNA-binding</keyword>
<dbReference type="Gene3D" id="3.40.50.300">
    <property type="entry name" value="P-loop containing nucleotide triphosphate hydrolases"/>
    <property type="match status" value="2"/>
</dbReference>
<reference evidence="18" key="1">
    <citation type="submission" date="2016-10" db="EMBL/GenBank/DDBJ databases">
        <authorList>
            <person name="Varghese N."/>
            <person name="Submissions S."/>
        </authorList>
    </citation>
    <scope>NUCLEOTIDE SEQUENCE [LARGE SCALE GENOMIC DNA]</scope>
    <source>
        <strain evidence="18">DSM 17044</strain>
    </source>
</reference>
<evidence type="ECO:0000256" key="9">
    <source>
        <dbReference type="ARBA" id="ARBA00023204"/>
    </source>
</evidence>
<keyword evidence="18" id="KW-1185">Reference proteome</keyword>
<dbReference type="GO" id="GO:0005524">
    <property type="term" value="F:ATP binding"/>
    <property type="evidence" value="ECO:0007669"/>
    <property type="project" value="UniProtKB-UniRule"/>
</dbReference>
<dbReference type="InterPro" id="IPR037235">
    <property type="entry name" value="TRCF-like_C_D7"/>
</dbReference>
<evidence type="ECO:0000256" key="12">
    <source>
        <dbReference type="ARBA" id="ARBA00070128"/>
    </source>
</evidence>
<gene>
    <name evidence="13" type="primary">mfd</name>
    <name evidence="17" type="ORF">SAMN05444354_11938</name>
</gene>
<evidence type="ECO:0000256" key="14">
    <source>
        <dbReference type="SAM" id="MobiDB-lite"/>
    </source>
</evidence>
<dbReference type="GO" id="GO:0003678">
    <property type="term" value="F:DNA helicase activity"/>
    <property type="evidence" value="ECO:0007669"/>
    <property type="project" value="TreeGrafter"/>
</dbReference>
<evidence type="ECO:0000256" key="4">
    <source>
        <dbReference type="ARBA" id="ARBA00022763"/>
    </source>
</evidence>
<evidence type="ECO:0000313" key="17">
    <source>
        <dbReference type="EMBL" id="SEM58878.1"/>
    </source>
</evidence>
<dbReference type="HAMAP" id="MF_00969">
    <property type="entry name" value="TRCF"/>
    <property type="match status" value="1"/>
</dbReference>
<dbReference type="NCBIfam" id="TIGR00580">
    <property type="entry name" value="mfd"/>
    <property type="match status" value="1"/>
</dbReference>
<dbReference type="InterPro" id="IPR005118">
    <property type="entry name" value="TRCF_C"/>
</dbReference>
<proteinExistence type="inferred from homology"/>
<dbReference type="InterPro" id="IPR004576">
    <property type="entry name" value="Mfd"/>
</dbReference>
<feature type="domain" description="Helicase ATP-binding" evidence="15">
    <location>
        <begin position="663"/>
        <end position="824"/>
    </location>
</feature>
<dbReference type="SUPFAM" id="SSF143517">
    <property type="entry name" value="TRCF domain-like"/>
    <property type="match status" value="1"/>
</dbReference>
<dbReference type="Gene3D" id="3.40.50.11180">
    <property type="match status" value="1"/>
</dbReference>
<dbReference type="OrthoDB" id="9804325at2"/>
<feature type="region of interest" description="Disordered" evidence="14">
    <location>
        <begin position="1"/>
        <end position="25"/>
    </location>
</feature>
<evidence type="ECO:0000256" key="8">
    <source>
        <dbReference type="ARBA" id="ARBA00023125"/>
    </source>
</evidence>
<evidence type="ECO:0000256" key="1">
    <source>
        <dbReference type="ARBA" id="ARBA00004496"/>
    </source>
</evidence>
<dbReference type="GO" id="GO:0000716">
    <property type="term" value="P:transcription-coupled nucleotide-excision repair, DNA damage recognition"/>
    <property type="evidence" value="ECO:0007669"/>
    <property type="project" value="UniProtKB-UniRule"/>
</dbReference>
<comment type="function">
    <text evidence="13">Couples transcription and DNA repair by recognizing RNA polymerase (RNAP) stalled at DNA lesions. Mediates ATP-dependent release of RNAP and its truncated transcript from the DNA, and recruitment of nucleotide excision repair machinery to the damaged site.</text>
</comment>
<evidence type="ECO:0000259" key="16">
    <source>
        <dbReference type="PROSITE" id="PS51194"/>
    </source>
</evidence>
<dbReference type="Gene3D" id="3.30.2060.10">
    <property type="entry name" value="Penicillin-binding protein 1b domain"/>
    <property type="match status" value="1"/>
</dbReference>
<dbReference type="Pfam" id="PF00271">
    <property type="entry name" value="Helicase_C"/>
    <property type="match status" value="1"/>
</dbReference>
<dbReference type="GO" id="GO:0006355">
    <property type="term" value="P:regulation of DNA-templated transcription"/>
    <property type="evidence" value="ECO:0007669"/>
    <property type="project" value="UniProtKB-UniRule"/>
</dbReference>
<evidence type="ECO:0000256" key="11">
    <source>
        <dbReference type="ARBA" id="ARBA00061399"/>
    </source>
</evidence>
<dbReference type="GO" id="GO:0005737">
    <property type="term" value="C:cytoplasm"/>
    <property type="evidence" value="ECO:0007669"/>
    <property type="project" value="UniProtKB-SubCell"/>
</dbReference>
<comment type="subcellular location">
    <subcellularLocation>
        <location evidence="1 13">Cytoplasm</location>
    </subcellularLocation>
</comment>
<dbReference type="AlphaFoldDB" id="A0A1H7ZMV5"/>
<dbReference type="Gene3D" id="3.90.1150.50">
    <property type="entry name" value="Transcription-repair-coupling factor, D7 domain"/>
    <property type="match status" value="1"/>
</dbReference>
<keyword evidence="4 13" id="KW-0227">DNA damage</keyword>
<comment type="similarity">
    <text evidence="10 13">In the N-terminal section; belongs to the UvrB family.</text>
</comment>
<dbReference type="Gene3D" id="2.40.10.170">
    <property type="match status" value="1"/>
</dbReference>
<keyword evidence="2 13" id="KW-0963">Cytoplasm</keyword>
<evidence type="ECO:0000256" key="10">
    <source>
        <dbReference type="ARBA" id="ARBA00061104"/>
    </source>
</evidence>
<sequence>MDTPFSQAAGSEALRGGTPPSGDPFPRLLERLRPGQRVRTQGLHGAARGHVLARLSRTLKAPLVCVAADEEAADALASDLAFFLGGNGSLLAPRVLRLPGDEVLPYDELSPEPRVVSERLGSLFHLSQGTRFPALVLSVRALLRRVLPVSTMASLAERITTGQDFDRDSLARKLVLMGYQSSPLVEDPGTFSVRGGILDVFSPLYDRPVRLEFFGDTIESIRVFDPDNQRTVDSLKEVYLVPARELLLTEETRARAEATARAVADHINLPTIKLRERLEALREGLPGFGLEGLLPGFFEGGLSTVFDYLRLWGQEPLVYLDDPVGLDRAASDLWEELERTHQEADARQDLTLPPAQHFLTREQADAQLAGWRVFEGGGLALTPSEQPPVLFAFGGTQDLREAILAHHGEEGALTPLVERLQRWRDMHMACAIACGTLSQADRLKRLLLDRNLMVRIHEESLTDAAKLYEPSVYAHLFTGEVSHGFVDGAGGLAVLADEEIFGVRARRRVRRSKKTEAFGAGFKDLKEGDLIVHTDFGIGRYAGLTKMQVNGVPGDFLVLEYAGRDKIYLPVGRMRLIQKFTGGDPSQVQLDKLGTPGWEKTKKRVKEQLLKMAAELLQLAAARKAHPGHAFSAPDRYFAQFEADFEFEETPDQAKAIEDVLADMQKPVPMDRLVCGDVGYGKTEVAMRAAFKAALDRKQVAVLVPTTVLAQQHFLSFKKRFKDYPITVEVISGLKKPPEVRELLKRAKEGKVDVLLGTHKLLGGDVAFKDLGLLIVDEEQRFGVKQKEQLKRLRTQVDVLTLTATPIPRTLHMSMSGVRDMSIIATPPQDRRSIRTFVMKFDPQVIKEAIEREVARGGQVFFVHNRVQSIASMEKLLKELVPNIRIGVAHGQMGEGQLEKVMLAFTEKQHQVLLCTSIIESGIDISSANTMIINRADAFGLAQLYQLRGRVGRSKERAYAYLLVPARRAVTRDAQRRLEVLQNFTELGAGFSIASHDLEIRGAGNLLGDKQSGAIAEIGFDMYAQLLEEAVAEMQGQPPRVQVEPDITLSMPALIPDDYVPDVHQRLVFYKRFSQASHPDEVTDLRAELVDRFGEAPDEVDTLSEVTLLKIDMRDLRLRALEGGTSRLVVTLGADALLDGPKVAALVQRSKGVYRLTPDMKLIVRVQEGTQGPALIAEAKKVLRDLSACALPQA</sequence>
<evidence type="ECO:0000256" key="3">
    <source>
        <dbReference type="ARBA" id="ARBA00022741"/>
    </source>
</evidence>
<dbReference type="InterPro" id="IPR011545">
    <property type="entry name" value="DEAD/DEAH_box_helicase_dom"/>
</dbReference>
<dbReference type="SUPFAM" id="SSF52540">
    <property type="entry name" value="P-loop containing nucleoside triphosphate hydrolases"/>
    <property type="match status" value="4"/>
</dbReference>
<dbReference type="EMBL" id="FOAP01000019">
    <property type="protein sequence ID" value="SEM58878.1"/>
    <property type="molecule type" value="Genomic_DNA"/>
</dbReference>
<dbReference type="CDD" id="cd17991">
    <property type="entry name" value="DEXHc_TRCF"/>
    <property type="match status" value="1"/>
</dbReference>
<dbReference type="GO" id="GO:0016787">
    <property type="term" value="F:hydrolase activity"/>
    <property type="evidence" value="ECO:0007669"/>
    <property type="project" value="UniProtKB-KW"/>
</dbReference>
<dbReference type="SMART" id="SM00982">
    <property type="entry name" value="TRCF"/>
    <property type="match status" value="1"/>
</dbReference>
<evidence type="ECO:0000256" key="13">
    <source>
        <dbReference type="HAMAP-Rule" id="MF_00969"/>
    </source>
</evidence>
<dbReference type="SMART" id="SM00487">
    <property type="entry name" value="DEXDc"/>
    <property type="match status" value="1"/>
</dbReference>
<evidence type="ECO:0000256" key="5">
    <source>
        <dbReference type="ARBA" id="ARBA00022801"/>
    </source>
</evidence>
<dbReference type="GO" id="GO:0003684">
    <property type="term" value="F:damaged DNA binding"/>
    <property type="evidence" value="ECO:0007669"/>
    <property type="project" value="InterPro"/>
</dbReference>
<dbReference type="PANTHER" id="PTHR47964:SF1">
    <property type="entry name" value="ATP-DEPENDENT DNA HELICASE HOMOLOG RECG, CHLOROPLASTIC"/>
    <property type="match status" value="1"/>
</dbReference>
<comment type="similarity">
    <text evidence="11 13">In the C-terminal section; belongs to the helicase family. RecG subfamily.</text>
</comment>
<keyword evidence="9 13" id="KW-0234">DNA repair</keyword>
<dbReference type="PROSITE" id="PS51192">
    <property type="entry name" value="HELICASE_ATP_BIND_1"/>
    <property type="match status" value="1"/>
</dbReference>
<keyword evidence="3 13" id="KW-0547">Nucleotide-binding</keyword>
<dbReference type="SMART" id="SM01058">
    <property type="entry name" value="CarD_TRCF"/>
    <property type="match status" value="1"/>
</dbReference>
<dbReference type="SMART" id="SM00490">
    <property type="entry name" value="HELICc"/>
    <property type="match status" value="1"/>
</dbReference>
<dbReference type="InterPro" id="IPR014001">
    <property type="entry name" value="Helicase_ATP-bd"/>
</dbReference>
<evidence type="ECO:0000256" key="6">
    <source>
        <dbReference type="ARBA" id="ARBA00022806"/>
    </source>
</evidence>
<accession>A0A1H7ZMV5</accession>
<dbReference type="Pfam" id="PF00270">
    <property type="entry name" value="DEAD"/>
    <property type="match status" value="1"/>
</dbReference>
<dbReference type="InterPro" id="IPR041471">
    <property type="entry name" value="UvrB_inter"/>
</dbReference>
<evidence type="ECO:0000313" key="18">
    <source>
        <dbReference type="Proteomes" id="UP000182719"/>
    </source>
</evidence>
<keyword evidence="7 13" id="KW-0067">ATP-binding</keyword>
<dbReference type="PANTHER" id="PTHR47964">
    <property type="entry name" value="ATP-DEPENDENT DNA HELICASE HOMOLOG RECG, CHLOROPLASTIC"/>
    <property type="match status" value="1"/>
</dbReference>
<dbReference type="CDD" id="cd18810">
    <property type="entry name" value="SF2_C_TRCF"/>
    <property type="match status" value="1"/>
</dbReference>
<dbReference type="InterPro" id="IPR047112">
    <property type="entry name" value="RecG/Mfd"/>
</dbReference>
<evidence type="ECO:0000256" key="7">
    <source>
        <dbReference type="ARBA" id="ARBA00022840"/>
    </source>
</evidence>
<evidence type="ECO:0000256" key="2">
    <source>
        <dbReference type="ARBA" id="ARBA00022490"/>
    </source>
</evidence>
<protein>
    <recommendedName>
        <fullName evidence="12 13">Transcription-repair-coupling factor</fullName>
        <shortName evidence="13">TRCF</shortName>
        <ecNumber evidence="13">3.6.4.-</ecNumber>
    </recommendedName>
</protein>
<dbReference type="InterPro" id="IPR001650">
    <property type="entry name" value="Helicase_C-like"/>
</dbReference>
<dbReference type="InterPro" id="IPR036101">
    <property type="entry name" value="CarD-like/TRCF_RID_sf"/>
</dbReference>
<dbReference type="Pfam" id="PF17757">
    <property type="entry name" value="UvrB_inter"/>
    <property type="match status" value="1"/>
</dbReference>
<dbReference type="InterPro" id="IPR027417">
    <property type="entry name" value="P-loop_NTPase"/>
</dbReference>
<dbReference type="InterPro" id="IPR003711">
    <property type="entry name" value="CarD-like/TRCF_RID"/>
</dbReference>